<dbReference type="Proteomes" id="UP001460270">
    <property type="component" value="Unassembled WGS sequence"/>
</dbReference>
<sequence>MGTKGYAPLSEAADSLSSLIGFEEQVQGSYAWDYLLDWEPRYHTLASVFTDIGMLPDEELQGGHESMASEASCLMHPPPLITGVAQPGIRTVPPRKPSRAQSLCRKPSYPRYCYSPLARNTGLTPSAMTPPFPITDLAECPDTQRFPSSLRHWSGGHQA</sequence>
<evidence type="ECO:0000313" key="2">
    <source>
        <dbReference type="Proteomes" id="UP001460270"/>
    </source>
</evidence>
<comment type="caution">
    <text evidence="1">The sequence shown here is derived from an EMBL/GenBank/DDBJ whole genome shotgun (WGS) entry which is preliminary data.</text>
</comment>
<organism evidence="1 2">
    <name type="scientific">Mugilogobius chulae</name>
    <name type="common">yellowstripe goby</name>
    <dbReference type="NCBI Taxonomy" id="88201"/>
    <lineage>
        <taxon>Eukaryota</taxon>
        <taxon>Metazoa</taxon>
        <taxon>Chordata</taxon>
        <taxon>Craniata</taxon>
        <taxon>Vertebrata</taxon>
        <taxon>Euteleostomi</taxon>
        <taxon>Actinopterygii</taxon>
        <taxon>Neopterygii</taxon>
        <taxon>Teleostei</taxon>
        <taxon>Neoteleostei</taxon>
        <taxon>Acanthomorphata</taxon>
        <taxon>Gobiaria</taxon>
        <taxon>Gobiiformes</taxon>
        <taxon>Gobioidei</taxon>
        <taxon>Gobiidae</taxon>
        <taxon>Gobionellinae</taxon>
        <taxon>Mugilogobius</taxon>
    </lineage>
</organism>
<protein>
    <submittedName>
        <fullName evidence="1">Uncharacterized protein</fullName>
    </submittedName>
</protein>
<reference evidence="2" key="1">
    <citation type="submission" date="2024-04" db="EMBL/GenBank/DDBJ databases">
        <title>Salinicola lusitanus LLJ914,a marine bacterium isolated from the Okinawa Trough.</title>
        <authorList>
            <person name="Li J."/>
        </authorList>
    </citation>
    <scope>NUCLEOTIDE SEQUENCE [LARGE SCALE GENOMIC DNA]</scope>
</reference>
<accession>A0AAW0MNW6</accession>
<gene>
    <name evidence="1" type="ORF">WMY93_031209</name>
</gene>
<dbReference type="AlphaFoldDB" id="A0AAW0MNW6"/>
<dbReference type="EMBL" id="JBBPFD010000599">
    <property type="protein sequence ID" value="KAK7878163.1"/>
    <property type="molecule type" value="Genomic_DNA"/>
</dbReference>
<evidence type="ECO:0000313" key="1">
    <source>
        <dbReference type="EMBL" id="KAK7878163.1"/>
    </source>
</evidence>
<proteinExistence type="predicted"/>
<name>A0AAW0MNW6_9GOBI</name>
<keyword evidence="2" id="KW-1185">Reference proteome</keyword>